<feature type="region of interest" description="Disordered" evidence="11">
    <location>
        <begin position="1056"/>
        <end position="1078"/>
    </location>
</feature>
<dbReference type="Gene3D" id="3.40.800.20">
    <property type="entry name" value="Histone deacetylase domain"/>
    <property type="match status" value="2"/>
</dbReference>
<dbReference type="InterPro" id="IPR017884">
    <property type="entry name" value="SANT_dom"/>
</dbReference>
<dbReference type="PANTHER" id="PTHR10625">
    <property type="entry name" value="HISTONE DEACETYLASE HDAC1-RELATED"/>
    <property type="match status" value="1"/>
</dbReference>
<dbReference type="GO" id="GO:0003677">
    <property type="term" value="F:DNA binding"/>
    <property type="evidence" value="ECO:0007669"/>
    <property type="project" value="InterPro"/>
</dbReference>
<dbReference type="SUPFAM" id="SSF48403">
    <property type="entry name" value="Ankyrin repeat"/>
    <property type="match status" value="1"/>
</dbReference>
<dbReference type="Gene3D" id="1.25.40.20">
    <property type="entry name" value="Ankyrin repeat-containing domain"/>
    <property type="match status" value="1"/>
</dbReference>
<dbReference type="InterPro" id="IPR002110">
    <property type="entry name" value="Ankyrin_rpt"/>
</dbReference>
<gene>
    <name evidence="15" type="ORF">CDEB00056_LOCUS9563</name>
</gene>
<name>A0A7S3Q3P5_9STRA</name>
<dbReference type="SUPFAM" id="SSF46689">
    <property type="entry name" value="Homeodomain-like"/>
    <property type="match status" value="1"/>
</dbReference>
<keyword evidence="6" id="KW-0156">Chromatin regulator</keyword>
<dbReference type="PANTHER" id="PTHR10625:SF5">
    <property type="entry name" value="HISTONE DEACETYLASE"/>
    <property type="match status" value="1"/>
</dbReference>
<keyword evidence="4" id="KW-0678">Repressor</keyword>
<feature type="region of interest" description="Disordered" evidence="11">
    <location>
        <begin position="1"/>
        <end position="41"/>
    </location>
</feature>
<evidence type="ECO:0000256" key="8">
    <source>
        <dbReference type="ARBA" id="ARBA00023163"/>
    </source>
</evidence>
<dbReference type="InterPro" id="IPR036770">
    <property type="entry name" value="Ankyrin_rpt-contain_sf"/>
</dbReference>
<dbReference type="PROSITE" id="PS51293">
    <property type="entry name" value="SANT"/>
    <property type="match status" value="1"/>
</dbReference>
<dbReference type="SMART" id="SM00248">
    <property type="entry name" value="ANK"/>
    <property type="match status" value="3"/>
</dbReference>
<evidence type="ECO:0000256" key="11">
    <source>
        <dbReference type="SAM" id="MobiDB-lite"/>
    </source>
</evidence>
<feature type="compositionally biased region" description="Low complexity" evidence="11">
    <location>
        <begin position="28"/>
        <end position="41"/>
    </location>
</feature>
<evidence type="ECO:0000256" key="3">
    <source>
        <dbReference type="ARBA" id="ARBA00012111"/>
    </source>
</evidence>
<feature type="repeat" description="ANK" evidence="10">
    <location>
        <begin position="480"/>
        <end position="512"/>
    </location>
</feature>
<reference evidence="15" key="1">
    <citation type="submission" date="2021-01" db="EMBL/GenBank/DDBJ databases">
        <authorList>
            <person name="Corre E."/>
            <person name="Pelletier E."/>
            <person name="Niang G."/>
            <person name="Scheremetjew M."/>
            <person name="Finn R."/>
            <person name="Kale V."/>
            <person name="Holt S."/>
            <person name="Cochrane G."/>
            <person name="Meng A."/>
            <person name="Brown T."/>
            <person name="Cohen L."/>
        </authorList>
    </citation>
    <scope>NUCLEOTIDE SEQUENCE</scope>
    <source>
        <strain evidence="15">MM31A-1</strain>
    </source>
</reference>
<dbReference type="AlphaFoldDB" id="A0A7S3Q3P5"/>
<comment type="similarity">
    <text evidence="2">Belongs to the histone deacetylase family. HD type 2 subfamily.</text>
</comment>
<keyword evidence="10" id="KW-0040">ANK repeat</keyword>
<evidence type="ECO:0000313" key="15">
    <source>
        <dbReference type="EMBL" id="CAE0464722.1"/>
    </source>
</evidence>
<evidence type="ECO:0000256" key="9">
    <source>
        <dbReference type="ARBA" id="ARBA00023242"/>
    </source>
</evidence>
<dbReference type="PROSITE" id="PS50297">
    <property type="entry name" value="ANK_REP_REGION"/>
    <property type="match status" value="1"/>
</dbReference>
<evidence type="ECO:0000259" key="14">
    <source>
        <dbReference type="PROSITE" id="PS51294"/>
    </source>
</evidence>
<accession>A0A7S3Q3P5</accession>
<keyword evidence="9" id="KW-0539">Nucleus</keyword>
<feature type="domain" description="HTH myb-type" evidence="14">
    <location>
        <begin position="69"/>
        <end position="117"/>
    </location>
</feature>
<protein>
    <recommendedName>
        <fullName evidence="3">histone deacetylase</fullName>
        <ecNumber evidence="3">3.5.1.98</ecNumber>
    </recommendedName>
</protein>
<feature type="compositionally biased region" description="Polar residues" evidence="11">
    <location>
        <begin position="14"/>
        <end position="27"/>
    </location>
</feature>
<evidence type="ECO:0000256" key="4">
    <source>
        <dbReference type="ARBA" id="ARBA00022491"/>
    </source>
</evidence>
<feature type="domain" description="SANT" evidence="13">
    <location>
        <begin position="66"/>
        <end position="102"/>
    </location>
</feature>
<keyword evidence="7" id="KW-0805">Transcription regulation</keyword>
<dbReference type="InterPro" id="IPR017930">
    <property type="entry name" value="Myb_dom"/>
</dbReference>
<proteinExistence type="inferred from homology"/>
<feature type="domain" description="Myb-like" evidence="12">
    <location>
        <begin position="69"/>
        <end position="113"/>
    </location>
</feature>
<dbReference type="PROSITE" id="PS50088">
    <property type="entry name" value="ANK_REPEAT"/>
    <property type="match status" value="1"/>
</dbReference>
<dbReference type="Pfam" id="PF12796">
    <property type="entry name" value="Ank_2"/>
    <property type="match status" value="1"/>
</dbReference>
<dbReference type="InterPro" id="IPR023801">
    <property type="entry name" value="His_deacetylse_dom"/>
</dbReference>
<dbReference type="GO" id="GO:0040029">
    <property type="term" value="P:epigenetic regulation of gene expression"/>
    <property type="evidence" value="ECO:0007669"/>
    <property type="project" value="TreeGrafter"/>
</dbReference>
<organism evidence="15">
    <name type="scientific">Chaetoceros debilis</name>
    <dbReference type="NCBI Taxonomy" id="122233"/>
    <lineage>
        <taxon>Eukaryota</taxon>
        <taxon>Sar</taxon>
        <taxon>Stramenopiles</taxon>
        <taxon>Ochrophyta</taxon>
        <taxon>Bacillariophyta</taxon>
        <taxon>Coscinodiscophyceae</taxon>
        <taxon>Chaetocerotophycidae</taxon>
        <taxon>Chaetocerotales</taxon>
        <taxon>Chaetocerotaceae</taxon>
        <taxon>Chaetoceros</taxon>
    </lineage>
</organism>
<sequence>MTSPAESKRPTHGFTLTSQSSIRNPQVSLNTSTTESTATSVSIKKETPIAPKGGKATNAIVEAGQEHTGRWTREEHDAFLQALQQYGKEWKKVAAKVKTRTVVQTRTHAQKYFQKLQKGLANDKGDVEMGTVAEAKKILPIASARREQNSSAKKKRKGTSLLETAMSTQKRQSAAATQAAAQLMTQMSQVNTNNEEQAMVSPQTMEEQQAQYVRHQGGAFSNQGYAYNTAIGTNFATPMNTSQIKIIAPRPEHTMKKNKFPEPSPAACGKRKAIELAAAQMLAGVAASSVLASAKTTPPPTINARQLKKTTLEQVNAIRMGTDSLQIINPENLGVRTEANQRSSIGKEPTTPWDCELEALVSEVNSKVKVEQAENIAASTASTTTDVEKDHYTRQPTVQTAKRSTLHTMVRKGMLLEVETLLKSINWGKENVLLALDSSGFSPLHSAVSLSGFRGNDSIAILMTRLLICAGASVMSVDTFGNSPLHWAARVGNAQVAEMLAIENCPLDLRNDMEETALHWAMRAGRVGLSTTRFLLASGARSALFTKYFKRPLDLGAEGFAGISQDAYPLDKDESSSTIVSVALVDPIARLQEQRQCRANFFSHSPQSRTLVLHHSECLDHLPKSETDWEAPDRISSIINALSRNDEISIRENEIQVSQEFDRASLEFLSRVHSAEYLTFVNNLSKELEKRHNEETEASVPSVVPFTPMVQRTVMREPTVKKGSHSDTSFSAGSLRAARRAAGAIKHAVDCVLVGRNRNAFCIVRPPGHHAGINGLLDGGESCGFCIFNNVAAGAMHALSDENPRPNCERCAIVDIDVHHGNGTEEIVKKCDNPGRLFFFSVHLYDNDKKKEKSNGFKFYPGTGDEDDVAHNVINVPIAPMWKERKTNHSPSMAENRHNTRNKLKQKVDAVNKSPSMENTIEMGENSGSPEENFDAEKKNDAHVTQQQHQNDGQRQAPHSFLYGTGREAYRQAIQQRLLPALRAFNPDLILISLGLDASGGDVGNARHYRNGKEAQGIDLTPDDYAWSTRKIMEVADICCQGRVVSILEGGYGSTPQNSAELDFPEEDEQSATSSKLDKSNISECALRHLQALIDPHNMERRFH</sequence>
<dbReference type="InterPro" id="IPR037138">
    <property type="entry name" value="His_deacetylse_dom_sf"/>
</dbReference>
<dbReference type="NCBIfam" id="TIGR01557">
    <property type="entry name" value="myb_SHAQKYF"/>
    <property type="match status" value="1"/>
</dbReference>
<dbReference type="EC" id="3.5.1.98" evidence="3"/>
<keyword evidence="8" id="KW-0804">Transcription</keyword>
<dbReference type="CDD" id="cd00167">
    <property type="entry name" value="SANT"/>
    <property type="match status" value="1"/>
</dbReference>
<feature type="compositionally biased region" description="Polar residues" evidence="11">
    <location>
        <begin position="943"/>
        <end position="954"/>
    </location>
</feature>
<dbReference type="SUPFAM" id="SSF52768">
    <property type="entry name" value="Arginase/deacetylase"/>
    <property type="match status" value="2"/>
</dbReference>
<evidence type="ECO:0000256" key="5">
    <source>
        <dbReference type="ARBA" id="ARBA00022801"/>
    </source>
</evidence>
<dbReference type="GO" id="GO:0000118">
    <property type="term" value="C:histone deacetylase complex"/>
    <property type="evidence" value="ECO:0007669"/>
    <property type="project" value="TreeGrafter"/>
</dbReference>
<evidence type="ECO:0000256" key="10">
    <source>
        <dbReference type="PROSITE-ProRule" id="PRU00023"/>
    </source>
</evidence>
<evidence type="ECO:0000259" key="13">
    <source>
        <dbReference type="PROSITE" id="PS51293"/>
    </source>
</evidence>
<evidence type="ECO:0000256" key="6">
    <source>
        <dbReference type="ARBA" id="ARBA00022853"/>
    </source>
</evidence>
<evidence type="ECO:0000256" key="7">
    <source>
        <dbReference type="ARBA" id="ARBA00023015"/>
    </source>
</evidence>
<dbReference type="GO" id="GO:0141221">
    <property type="term" value="F:histone deacetylase activity, hydrolytic mechanism"/>
    <property type="evidence" value="ECO:0007669"/>
    <property type="project" value="UniProtKB-EC"/>
</dbReference>
<feature type="region of interest" description="Disordered" evidence="11">
    <location>
        <begin position="885"/>
        <end position="957"/>
    </location>
</feature>
<dbReference type="InterPro" id="IPR009057">
    <property type="entry name" value="Homeodomain-like_sf"/>
</dbReference>
<dbReference type="Gene3D" id="1.10.10.60">
    <property type="entry name" value="Homeodomain-like"/>
    <property type="match status" value="1"/>
</dbReference>
<dbReference type="InterPro" id="IPR001005">
    <property type="entry name" value="SANT/Myb"/>
</dbReference>
<dbReference type="PROSITE" id="PS51294">
    <property type="entry name" value="HTH_MYB"/>
    <property type="match status" value="1"/>
</dbReference>
<dbReference type="InterPro" id="IPR023696">
    <property type="entry name" value="Ureohydrolase_dom_sf"/>
</dbReference>
<dbReference type="Pfam" id="PF00249">
    <property type="entry name" value="Myb_DNA-binding"/>
    <property type="match status" value="1"/>
</dbReference>
<dbReference type="PROSITE" id="PS50090">
    <property type="entry name" value="MYB_LIKE"/>
    <property type="match status" value="1"/>
</dbReference>
<dbReference type="SMART" id="SM00717">
    <property type="entry name" value="SANT"/>
    <property type="match status" value="1"/>
</dbReference>
<keyword evidence="5" id="KW-0378">Hydrolase</keyword>
<dbReference type="Pfam" id="PF00850">
    <property type="entry name" value="Hist_deacetyl"/>
    <property type="match status" value="2"/>
</dbReference>
<evidence type="ECO:0000259" key="12">
    <source>
        <dbReference type="PROSITE" id="PS50090"/>
    </source>
</evidence>
<comment type="subcellular location">
    <subcellularLocation>
        <location evidence="1">Nucleus</location>
    </subcellularLocation>
</comment>
<dbReference type="GO" id="GO:0005737">
    <property type="term" value="C:cytoplasm"/>
    <property type="evidence" value="ECO:0007669"/>
    <property type="project" value="TreeGrafter"/>
</dbReference>
<dbReference type="InterPro" id="IPR006447">
    <property type="entry name" value="Myb_dom_plants"/>
</dbReference>
<evidence type="ECO:0000256" key="2">
    <source>
        <dbReference type="ARBA" id="ARBA00007738"/>
    </source>
</evidence>
<dbReference type="EMBL" id="HBIO01012313">
    <property type="protein sequence ID" value="CAE0464722.1"/>
    <property type="molecule type" value="Transcribed_RNA"/>
</dbReference>
<evidence type="ECO:0000256" key="1">
    <source>
        <dbReference type="ARBA" id="ARBA00004123"/>
    </source>
</evidence>